<keyword evidence="1" id="KW-0805">Transcription regulation</keyword>
<keyword evidence="4" id="KW-0812">Transmembrane</keyword>
<proteinExistence type="predicted"/>
<feature type="compositionally biased region" description="Pro residues" evidence="3">
    <location>
        <begin position="88"/>
        <end position="100"/>
    </location>
</feature>
<keyword evidence="6" id="KW-1185">Reference proteome</keyword>
<evidence type="ECO:0000256" key="4">
    <source>
        <dbReference type="SAM" id="Phobius"/>
    </source>
</evidence>
<dbReference type="RefSeq" id="WP_378021685.1">
    <property type="nucleotide sequence ID" value="NZ_JBHSKG010000007.1"/>
</dbReference>
<keyword evidence="4" id="KW-0472">Membrane</keyword>
<evidence type="ECO:0000313" key="6">
    <source>
        <dbReference type="Proteomes" id="UP001596175"/>
    </source>
</evidence>
<name>A0ABV9ZD16_9PSEU</name>
<accession>A0ABV9ZD16</accession>
<keyword evidence="2" id="KW-0804">Transcription</keyword>
<dbReference type="EMBL" id="JBHSKG010000007">
    <property type="protein sequence ID" value="MFC5139496.1"/>
    <property type="molecule type" value="Genomic_DNA"/>
</dbReference>
<feature type="transmembrane region" description="Helical" evidence="4">
    <location>
        <begin position="107"/>
        <end position="131"/>
    </location>
</feature>
<evidence type="ECO:0000256" key="2">
    <source>
        <dbReference type="ARBA" id="ARBA00023163"/>
    </source>
</evidence>
<evidence type="ECO:0008006" key="7">
    <source>
        <dbReference type="Google" id="ProtNLM"/>
    </source>
</evidence>
<organism evidence="5 6">
    <name type="scientific">Actinomycetospora rhizophila</name>
    <dbReference type="NCBI Taxonomy" id="1416876"/>
    <lineage>
        <taxon>Bacteria</taxon>
        <taxon>Bacillati</taxon>
        <taxon>Actinomycetota</taxon>
        <taxon>Actinomycetes</taxon>
        <taxon>Pseudonocardiales</taxon>
        <taxon>Pseudonocardiaceae</taxon>
        <taxon>Actinomycetospora</taxon>
    </lineage>
</organism>
<comment type="caution">
    <text evidence="5">The sequence shown here is derived from an EMBL/GenBank/DDBJ whole genome shotgun (WGS) entry which is preliminary data.</text>
</comment>
<feature type="region of interest" description="Disordered" evidence="3">
    <location>
        <begin position="74"/>
        <end position="101"/>
    </location>
</feature>
<evidence type="ECO:0000256" key="3">
    <source>
        <dbReference type="SAM" id="MobiDB-lite"/>
    </source>
</evidence>
<dbReference type="Proteomes" id="UP001596175">
    <property type="component" value="Unassembled WGS sequence"/>
</dbReference>
<keyword evidence="4" id="KW-1133">Transmembrane helix</keyword>
<dbReference type="InterPro" id="IPR041916">
    <property type="entry name" value="Anti_sigma_zinc_sf"/>
</dbReference>
<dbReference type="Gene3D" id="1.10.10.1320">
    <property type="entry name" value="Anti-sigma factor, zinc-finger domain"/>
    <property type="match status" value="1"/>
</dbReference>
<reference evidence="6" key="1">
    <citation type="journal article" date="2019" name="Int. J. Syst. Evol. Microbiol.">
        <title>The Global Catalogue of Microorganisms (GCM) 10K type strain sequencing project: providing services to taxonomists for standard genome sequencing and annotation.</title>
        <authorList>
            <consortium name="The Broad Institute Genomics Platform"/>
            <consortium name="The Broad Institute Genome Sequencing Center for Infectious Disease"/>
            <person name="Wu L."/>
            <person name="Ma J."/>
        </authorList>
    </citation>
    <scope>NUCLEOTIDE SEQUENCE [LARGE SCALE GENOMIC DNA]</scope>
    <source>
        <strain evidence="6">XZYJ18</strain>
    </source>
</reference>
<evidence type="ECO:0000256" key="1">
    <source>
        <dbReference type="ARBA" id="ARBA00023015"/>
    </source>
</evidence>
<sequence>MSGCDLRDDAVGHAFSALEPDEDRALEAHLPHCAICRRAHDEAMDVVAALGRAVPPVEPPTDLRARILDAARAEPGRRARPVAAPSAPSAPPAPAPVEAPPPRRRRFLTAVGGLVAAVVLGIGLIVAQGVLPTQSTPSDNPVTALADQADRVVDDARSRDPGARSTILRSETGTPSAVLVDPGDPGAPVRLVALDLPATGNARDYVVWATGLPGNAPRAVAVVDPDDGVTRPLAAADGPTTPDGPGPRGWAVSIEPTGPVPARPSTVVAIGLVAT</sequence>
<evidence type="ECO:0000313" key="5">
    <source>
        <dbReference type="EMBL" id="MFC5139496.1"/>
    </source>
</evidence>
<gene>
    <name evidence="5" type="ORF">ACFPK1_14735</name>
</gene>
<protein>
    <recommendedName>
        <fullName evidence="7">Anti-sigma-K factor rskA</fullName>
    </recommendedName>
</protein>